<reference evidence="3 4" key="1">
    <citation type="submission" date="2019-03" db="EMBL/GenBank/DDBJ databases">
        <title>Rhizobium sp. nov., an bacterium isolated from biocrust in Mu Us Desert.</title>
        <authorList>
            <person name="Lixiong L."/>
        </authorList>
    </citation>
    <scope>NUCLEOTIDE SEQUENCE [LARGE SCALE GENOMIC DNA]</scope>
    <source>
        <strain evidence="3 4">SPY-1</strain>
    </source>
</reference>
<dbReference type="Pfam" id="PF07811">
    <property type="entry name" value="TadE"/>
    <property type="match status" value="1"/>
</dbReference>
<comment type="caution">
    <text evidence="3">The sequence shown here is derived from an EMBL/GenBank/DDBJ whole genome shotgun (WGS) entry which is preliminary data.</text>
</comment>
<organism evidence="3 4">
    <name type="scientific">Rhizobium deserti</name>
    <dbReference type="NCBI Taxonomy" id="2547961"/>
    <lineage>
        <taxon>Bacteria</taxon>
        <taxon>Pseudomonadati</taxon>
        <taxon>Pseudomonadota</taxon>
        <taxon>Alphaproteobacteria</taxon>
        <taxon>Hyphomicrobiales</taxon>
        <taxon>Rhizobiaceae</taxon>
        <taxon>Rhizobium/Agrobacterium group</taxon>
        <taxon>Rhizobium</taxon>
    </lineage>
</organism>
<keyword evidence="1" id="KW-1133">Transmembrane helix</keyword>
<keyword evidence="1" id="KW-0472">Membrane</keyword>
<dbReference type="AlphaFoldDB" id="A0A4R5UHM9"/>
<evidence type="ECO:0000256" key="1">
    <source>
        <dbReference type="SAM" id="Phobius"/>
    </source>
</evidence>
<evidence type="ECO:0000259" key="2">
    <source>
        <dbReference type="Pfam" id="PF07811"/>
    </source>
</evidence>
<keyword evidence="1" id="KW-0812">Transmembrane</keyword>
<evidence type="ECO:0000313" key="3">
    <source>
        <dbReference type="EMBL" id="TDK35480.1"/>
    </source>
</evidence>
<feature type="transmembrane region" description="Helical" evidence="1">
    <location>
        <begin position="33"/>
        <end position="52"/>
    </location>
</feature>
<name>A0A4R5UHM9_9HYPH</name>
<sequence>MRQDHAETTSGSTACPKGKRAWWRFARSKDGAAAIEFAILAIPYFLIVFAIIETFVAYTGEQLVGNAVDTMARKLRTGNITVGHNPATDKDRDQFRQQFCNEISILIKCSAQEVATPDKLWLDVRSFTSFAQIPTTVPRNPANSTYGELDTSSFAYSPGGPKTINMLRAYYKWDVMTDLIRPYISNVRPTDSSRPYYFLIVETAAFQNEDYP</sequence>
<evidence type="ECO:0000313" key="4">
    <source>
        <dbReference type="Proteomes" id="UP000295238"/>
    </source>
</evidence>
<proteinExistence type="predicted"/>
<protein>
    <submittedName>
        <fullName evidence="3">Pilus assembly protein</fullName>
    </submittedName>
</protein>
<keyword evidence="4" id="KW-1185">Reference proteome</keyword>
<dbReference type="EMBL" id="SMTL01000003">
    <property type="protein sequence ID" value="TDK35480.1"/>
    <property type="molecule type" value="Genomic_DNA"/>
</dbReference>
<dbReference type="Proteomes" id="UP000295238">
    <property type="component" value="Unassembled WGS sequence"/>
</dbReference>
<feature type="domain" description="TadE-like" evidence="2">
    <location>
        <begin position="31"/>
        <end position="73"/>
    </location>
</feature>
<gene>
    <name evidence="3" type="ORF">E2F50_14680</name>
</gene>
<dbReference type="OrthoDB" id="7990385at2"/>
<accession>A0A4R5UHM9</accession>
<dbReference type="InterPro" id="IPR012495">
    <property type="entry name" value="TadE-like_dom"/>
</dbReference>
<dbReference type="RefSeq" id="WP_133316901.1">
    <property type="nucleotide sequence ID" value="NZ_SMTL01000003.1"/>
</dbReference>